<dbReference type="GO" id="GO:0009252">
    <property type="term" value="P:peptidoglycan biosynthetic process"/>
    <property type="evidence" value="ECO:0007669"/>
    <property type="project" value="UniProtKB-UniRule"/>
</dbReference>
<dbReference type="Gene3D" id="3.40.50.720">
    <property type="entry name" value="NAD(P)-binding Rossmann-like Domain"/>
    <property type="match status" value="1"/>
</dbReference>
<keyword evidence="7 8" id="KW-0131">Cell cycle</keyword>
<evidence type="ECO:0000256" key="1">
    <source>
        <dbReference type="ARBA" id="ARBA00004496"/>
    </source>
</evidence>
<feature type="domain" description="Mur ligase central" evidence="10">
    <location>
        <begin position="108"/>
        <end position="277"/>
    </location>
</feature>
<evidence type="ECO:0000256" key="8">
    <source>
        <dbReference type="RuleBase" id="RU003664"/>
    </source>
</evidence>
<dbReference type="InterPro" id="IPR036615">
    <property type="entry name" value="Mur_ligase_C_dom_sf"/>
</dbReference>
<dbReference type="GO" id="GO:0008360">
    <property type="term" value="P:regulation of cell shape"/>
    <property type="evidence" value="ECO:0007669"/>
    <property type="project" value="UniProtKB-KW"/>
</dbReference>
<feature type="domain" description="Mur ligase C-terminal" evidence="9">
    <location>
        <begin position="300"/>
        <end position="413"/>
    </location>
</feature>
<dbReference type="InterPro" id="IPR004101">
    <property type="entry name" value="Mur_ligase_C"/>
</dbReference>
<accession>A0A9D7SRN0</accession>
<dbReference type="GO" id="GO:0008764">
    <property type="term" value="F:UDP-N-acetylmuramoylalanine-D-glutamate ligase activity"/>
    <property type="evidence" value="ECO:0007669"/>
    <property type="project" value="UniProtKB-UniRule"/>
</dbReference>
<organism evidence="11 12">
    <name type="scientific">Candidatus Opimibacter skivensis</name>
    <dbReference type="NCBI Taxonomy" id="2982028"/>
    <lineage>
        <taxon>Bacteria</taxon>
        <taxon>Pseudomonadati</taxon>
        <taxon>Bacteroidota</taxon>
        <taxon>Saprospiria</taxon>
        <taxon>Saprospirales</taxon>
        <taxon>Saprospiraceae</taxon>
        <taxon>Candidatus Opimibacter</taxon>
    </lineage>
</organism>
<protein>
    <recommendedName>
        <fullName evidence="7 8">UDP-N-acetylmuramoylalanine--D-glutamate ligase</fullName>
        <ecNumber evidence="7 8">6.3.2.9</ecNumber>
    </recommendedName>
    <alternativeName>
        <fullName evidence="7">D-glutamic acid-adding enzyme</fullName>
    </alternativeName>
    <alternativeName>
        <fullName evidence="7">UDP-N-acetylmuramoyl-L-alanyl-D-glutamate synthetase</fullName>
    </alternativeName>
</protein>
<dbReference type="NCBIfam" id="TIGR01087">
    <property type="entry name" value="murD"/>
    <property type="match status" value="1"/>
</dbReference>
<dbReference type="Gene3D" id="3.90.190.20">
    <property type="entry name" value="Mur ligase, C-terminal domain"/>
    <property type="match status" value="1"/>
</dbReference>
<proteinExistence type="inferred from homology"/>
<name>A0A9D7SRN0_9BACT</name>
<dbReference type="Gene3D" id="3.40.1190.10">
    <property type="entry name" value="Mur-like, catalytic domain"/>
    <property type="match status" value="1"/>
</dbReference>
<dbReference type="Pfam" id="PF21377">
    <property type="entry name" value="MurD_N"/>
    <property type="match status" value="1"/>
</dbReference>
<keyword evidence="7 8" id="KW-0132">Cell division</keyword>
<feature type="binding site" evidence="7">
    <location>
        <begin position="110"/>
        <end position="116"/>
    </location>
    <ligand>
        <name>ATP</name>
        <dbReference type="ChEBI" id="CHEBI:30616"/>
    </ligand>
</feature>
<evidence type="ECO:0000256" key="6">
    <source>
        <dbReference type="ARBA" id="ARBA00022840"/>
    </source>
</evidence>
<reference evidence="11 12" key="1">
    <citation type="submission" date="2020-10" db="EMBL/GenBank/DDBJ databases">
        <title>Connecting structure to function with the recovery of over 1000 high-quality activated sludge metagenome-assembled genomes encoding full-length rRNA genes using long-read sequencing.</title>
        <authorList>
            <person name="Singleton C.M."/>
            <person name="Petriglieri F."/>
            <person name="Kristensen J.M."/>
            <person name="Kirkegaard R.H."/>
            <person name="Michaelsen T.Y."/>
            <person name="Andersen M.H."/>
            <person name="Karst S.M."/>
            <person name="Dueholm M.S."/>
            <person name="Nielsen P.H."/>
            <person name="Albertsen M."/>
        </authorList>
    </citation>
    <scope>NUCLEOTIDE SEQUENCE [LARGE SCALE GENOMIC DNA]</scope>
    <source>
        <strain evidence="11">Ribe_18-Q3-R11-54_MAXAC.273</strain>
    </source>
</reference>
<dbReference type="PANTHER" id="PTHR43692:SF1">
    <property type="entry name" value="UDP-N-ACETYLMURAMOYLALANINE--D-GLUTAMATE LIGASE"/>
    <property type="match status" value="1"/>
</dbReference>
<evidence type="ECO:0000313" key="12">
    <source>
        <dbReference type="Proteomes" id="UP000808337"/>
    </source>
</evidence>
<comment type="catalytic activity">
    <reaction evidence="7 8">
        <text>UDP-N-acetyl-alpha-D-muramoyl-L-alanine + D-glutamate + ATP = UDP-N-acetyl-alpha-D-muramoyl-L-alanyl-D-glutamate + ADP + phosphate + H(+)</text>
        <dbReference type="Rhea" id="RHEA:16429"/>
        <dbReference type="ChEBI" id="CHEBI:15378"/>
        <dbReference type="ChEBI" id="CHEBI:29986"/>
        <dbReference type="ChEBI" id="CHEBI:30616"/>
        <dbReference type="ChEBI" id="CHEBI:43474"/>
        <dbReference type="ChEBI" id="CHEBI:83898"/>
        <dbReference type="ChEBI" id="CHEBI:83900"/>
        <dbReference type="ChEBI" id="CHEBI:456216"/>
        <dbReference type="EC" id="6.3.2.9"/>
    </reaction>
</comment>
<dbReference type="Pfam" id="PF02875">
    <property type="entry name" value="Mur_ligase_C"/>
    <property type="match status" value="1"/>
</dbReference>
<dbReference type="GO" id="GO:0051301">
    <property type="term" value="P:cell division"/>
    <property type="evidence" value="ECO:0007669"/>
    <property type="project" value="UniProtKB-KW"/>
</dbReference>
<comment type="function">
    <text evidence="7 8">Cell wall formation. Catalyzes the addition of glutamate to the nucleotide precursor UDP-N-acetylmuramoyl-L-alanine (UMA).</text>
</comment>
<keyword evidence="4 7" id="KW-0436">Ligase</keyword>
<evidence type="ECO:0000256" key="2">
    <source>
        <dbReference type="ARBA" id="ARBA00004752"/>
    </source>
</evidence>
<comment type="similarity">
    <text evidence="7">Belongs to the MurCDEF family.</text>
</comment>
<dbReference type="GO" id="GO:0005737">
    <property type="term" value="C:cytoplasm"/>
    <property type="evidence" value="ECO:0007669"/>
    <property type="project" value="UniProtKB-SubCell"/>
</dbReference>
<dbReference type="InterPro" id="IPR013221">
    <property type="entry name" value="Mur_ligase_cen"/>
</dbReference>
<evidence type="ECO:0000256" key="5">
    <source>
        <dbReference type="ARBA" id="ARBA00022741"/>
    </source>
</evidence>
<gene>
    <name evidence="7 11" type="primary">murD</name>
    <name evidence="11" type="ORF">IPP15_05210</name>
</gene>
<evidence type="ECO:0000256" key="3">
    <source>
        <dbReference type="ARBA" id="ARBA00022490"/>
    </source>
</evidence>
<evidence type="ECO:0000259" key="10">
    <source>
        <dbReference type="Pfam" id="PF08245"/>
    </source>
</evidence>
<comment type="subcellular location">
    <subcellularLocation>
        <location evidence="1 7 8">Cytoplasm</location>
    </subcellularLocation>
</comment>
<dbReference type="SUPFAM" id="SSF53244">
    <property type="entry name" value="MurD-like peptide ligases, peptide-binding domain"/>
    <property type="match status" value="1"/>
</dbReference>
<keyword evidence="7 8" id="KW-0573">Peptidoglycan synthesis</keyword>
<dbReference type="EC" id="6.3.2.9" evidence="7 8"/>
<evidence type="ECO:0000313" key="11">
    <source>
        <dbReference type="EMBL" id="MBK9981813.1"/>
    </source>
</evidence>
<evidence type="ECO:0000256" key="4">
    <source>
        <dbReference type="ARBA" id="ARBA00022598"/>
    </source>
</evidence>
<keyword evidence="5 7" id="KW-0547">Nucleotide-binding</keyword>
<keyword evidence="6 7" id="KW-0067">ATP-binding</keyword>
<dbReference type="Proteomes" id="UP000808337">
    <property type="component" value="Unassembled WGS sequence"/>
</dbReference>
<dbReference type="Pfam" id="PF08245">
    <property type="entry name" value="Mur_ligase_M"/>
    <property type="match status" value="1"/>
</dbReference>
<keyword evidence="7 8" id="KW-0961">Cell wall biogenesis/degradation</keyword>
<dbReference type="InterPro" id="IPR036565">
    <property type="entry name" value="Mur-like_cat_sf"/>
</dbReference>
<dbReference type="GO" id="GO:0005524">
    <property type="term" value="F:ATP binding"/>
    <property type="evidence" value="ECO:0007669"/>
    <property type="project" value="UniProtKB-UniRule"/>
</dbReference>
<dbReference type="EMBL" id="JADKGY010000001">
    <property type="protein sequence ID" value="MBK9981813.1"/>
    <property type="molecule type" value="Genomic_DNA"/>
</dbReference>
<comment type="caution">
    <text evidence="11">The sequence shown here is derived from an EMBL/GenBank/DDBJ whole genome shotgun (WGS) entry which is preliminary data.</text>
</comment>
<dbReference type="AlphaFoldDB" id="A0A9D7SRN0"/>
<evidence type="ECO:0000256" key="7">
    <source>
        <dbReference type="HAMAP-Rule" id="MF_00639"/>
    </source>
</evidence>
<sequence>MPTSVGVIGAGISGIGAALLAKAKGNDVWVSDGNEIAHERKKTLEQHHIPFEEKGHSLEKLVACDIIVKSPGIANDSSVLQALHNAGKHVIGEIEWAFLNQKGKIIGITGSNGKTTTTGLCHHFLISAGINAAKVGNVGEGFCHFLAEGDADWYVCELSSFQLEDVEAFRPEVAILLNITPDHLDRYEYSLDKYADAKMKIVQSMTENDTLIYNAMDPVTVLKVVSHHNEARMWTIRETDMIGDDKVFVKDDILLDLSRSRLMGKHNQVNVIAAARAALLAGCPAESLQSSLESFVNEAHRMEYVNEKSGVRYINDSKATNVDAVYYALEAMKTPVIWIAGGQDKGNDYQAIMDLVENKVRALICLGLDNKKLYESFSTKVNQISETTTVREAVRRAASLASPGDTVLLSPACASFDLFKNYMDRGDQFKREVNEL</sequence>
<comment type="pathway">
    <text evidence="2 7 8">Cell wall biogenesis; peptidoglycan biosynthesis.</text>
</comment>
<evidence type="ECO:0000259" key="9">
    <source>
        <dbReference type="Pfam" id="PF02875"/>
    </source>
</evidence>
<keyword evidence="3 7" id="KW-0963">Cytoplasm</keyword>
<dbReference type="HAMAP" id="MF_00639">
    <property type="entry name" value="MurD"/>
    <property type="match status" value="1"/>
</dbReference>
<dbReference type="GO" id="GO:0071555">
    <property type="term" value="P:cell wall organization"/>
    <property type="evidence" value="ECO:0007669"/>
    <property type="project" value="UniProtKB-KW"/>
</dbReference>
<keyword evidence="7 8" id="KW-0133">Cell shape</keyword>
<dbReference type="SUPFAM" id="SSF53623">
    <property type="entry name" value="MurD-like peptide ligases, catalytic domain"/>
    <property type="match status" value="1"/>
</dbReference>
<dbReference type="SUPFAM" id="SSF51984">
    <property type="entry name" value="MurCD N-terminal domain"/>
    <property type="match status" value="1"/>
</dbReference>
<dbReference type="InterPro" id="IPR005762">
    <property type="entry name" value="MurD"/>
</dbReference>
<dbReference type="PANTHER" id="PTHR43692">
    <property type="entry name" value="UDP-N-ACETYLMURAMOYLALANINE--D-GLUTAMATE LIGASE"/>
    <property type="match status" value="1"/>
</dbReference>